<sequence>MEGFIGRMADLVAQAPGYQQLGLVFLGGLLTSANPCVLVAAPLVVGFTGGTQESPPPSHGAVRPYACWAWAAFTLLWGSWPP</sequence>
<protein>
    <recommendedName>
        <fullName evidence="4">Cytochrome C biogenesis protein transmembrane domain-containing protein</fullName>
    </recommendedName>
</protein>
<proteinExistence type="predicted"/>
<evidence type="ECO:0000313" key="3">
    <source>
        <dbReference type="Proteomes" id="UP000886657"/>
    </source>
</evidence>
<evidence type="ECO:0000313" key="2">
    <source>
        <dbReference type="EMBL" id="MBK9797524.1"/>
    </source>
</evidence>
<evidence type="ECO:0000256" key="1">
    <source>
        <dbReference type="SAM" id="Phobius"/>
    </source>
</evidence>
<gene>
    <name evidence="2" type="ORF">IPP58_13715</name>
</gene>
<name>A0A9D7XMF2_9BACT</name>
<comment type="caution">
    <text evidence="2">The sequence shown here is derived from an EMBL/GenBank/DDBJ whole genome shotgun (WGS) entry which is preliminary data.</text>
</comment>
<reference evidence="2" key="1">
    <citation type="submission" date="2020-10" db="EMBL/GenBank/DDBJ databases">
        <title>Connecting structure to function with the recovery of over 1000 high-quality activated sludge metagenome-assembled genomes encoding full-length rRNA genes using long-read sequencing.</title>
        <authorList>
            <person name="Singleton C.M."/>
            <person name="Petriglieri F."/>
            <person name="Kristensen J.M."/>
            <person name="Kirkegaard R.H."/>
            <person name="Michaelsen T.Y."/>
            <person name="Andersen M.H."/>
            <person name="Karst S.M."/>
            <person name="Dueholm M.S."/>
            <person name="Nielsen P.H."/>
            <person name="Albertsen M."/>
        </authorList>
    </citation>
    <scope>NUCLEOTIDE SEQUENCE</scope>
    <source>
        <strain evidence="2">Skiv_18-Q3-R9-52_MAXAC.067</strain>
    </source>
</reference>
<organism evidence="2 3">
    <name type="scientific">Candidatus Geothrix skivensis</name>
    <dbReference type="NCBI Taxonomy" id="2954439"/>
    <lineage>
        <taxon>Bacteria</taxon>
        <taxon>Pseudomonadati</taxon>
        <taxon>Acidobacteriota</taxon>
        <taxon>Holophagae</taxon>
        <taxon>Holophagales</taxon>
        <taxon>Holophagaceae</taxon>
        <taxon>Geothrix</taxon>
    </lineage>
</organism>
<dbReference type="Proteomes" id="UP000886657">
    <property type="component" value="Unassembled WGS sequence"/>
</dbReference>
<accession>A0A9D7XMF2</accession>
<dbReference type="EMBL" id="JADKIO010000010">
    <property type="protein sequence ID" value="MBK9797524.1"/>
    <property type="molecule type" value="Genomic_DNA"/>
</dbReference>
<evidence type="ECO:0008006" key="4">
    <source>
        <dbReference type="Google" id="ProtNLM"/>
    </source>
</evidence>
<dbReference type="AlphaFoldDB" id="A0A9D7XMF2"/>
<feature type="transmembrane region" description="Helical" evidence="1">
    <location>
        <begin position="21"/>
        <end position="41"/>
    </location>
</feature>
<keyword evidence="1" id="KW-0472">Membrane</keyword>
<keyword evidence="1" id="KW-0812">Transmembrane</keyword>
<keyword evidence="1" id="KW-1133">Transmembrane helix</keyword>